<feature type="transmembrane region" description="Helical" evidence="18">
    <location>
        <begin position="53"/>
        <end position="77"/>
    </location>
</feature>
<evidence type="ECO:0000256" key="1">
    <source>
        <dbReference type="ARBA" id="ARBA00003257"/>
    </source>
</evidence>
<dbReference type="InterPro" id="IPR050175">
    <property type="entry name" value="Complex_I_Subunit_2"/>
</dbReference>
<proteinExistence type="inferred from homology"/>
<dbReference type="Pfam" id="PF00361">
    <property type="entry name" value="Proton_antipo_M"/>
    <property type="match status" value="1"/>
</dbReference>
<dbReference type="EMBL" id="KX035169">
    <property type="protein sequence ID" value="AOY39903.1"/>
    <property type="molecule type" value="Genomic_DNA"/>
</dbReference>
<keyword evidence="7 18" id="KW-0679">Respiratory chain</keyword>
<evidence type="ECO:0000259" key="19">
    <source>
        <dbReference type="Pfam" id="PF00361"/>
    </source>
</evidence>
<dbReference type="EC" id="7.1.1.2" evidence="4 18"/>
<evidence type="ECO:0000256" key="5">
    <source>
        <dbReference type="ARBA" id="ARBA00021008"/>
    </source>
</evidence>
<sequence>MMFLPLSIWSILLIISSNSWISMWIGLEINLMSTIPIIYSKNNIYSSESTTKYFIVQAFASSLFLFSVISMPLFPMWNLHLKLFLLTAILMKLGMPPFHFWLPDMVSGLSWTENMIILIIQKIAPMIILMNSLECSSYISMIVILASTISSIQGLNQTDLRKIMAYSSINHMSWMILSMMKSVNLWILYFCIYAIISFTVMKLMSLSNTYWLSNLSKNNKSSMIILSLNIMSMGGLPPMLGFLPKWLVIQLMWQKMMITVLILIILSIIVLYFYMRLTITSLTLMNKMNMNLNNNMMNINYMFMSTVAINVLALTPWLVSFSI</sequence>
<evidence type="ECO:0000256" key="6">
    <source>
        <dbReference type="ARBA" id="ARBA00022448"/>
    </source>
</evidence>
<evidence type="ECO:0000256" key="12">
    <source>
        <dbReference type="ARBA" id="ARBA00022989"/>
    </source>
</evidence>
<evidence type="ECO:0000256" key="4">
    <source>
        <dbReference type="ARBA" id="ARBA00012944"/>
    </source>
</evidence>
<keyword evidence="15 18" id="KW-0496">Mitochondrion</keyword>
<keyword evidence="13 18" id="KW-0520">NAD</keyword>
<keyword evidence="16 18" id="KW-0472">Membrane</keyword>
<keyword evidence="9 18" id="KW-0999">Mitochondrion inner membrane</keyword>
<dbReference type="GO" id="GO:0008137">
    <property type="term" value="F:NADH dehydrogenase (ubiquinone) activity"/>
    <property type="evidence" value="ECO:0007669"/>
    <property type="project" value="UniProtKB-EC"/>
</dbReference>
<comment type="subcellular location">
    <subcellularLocation>
        <location evidence="2 18">Mitochondrion inner membrane</location>
        <topology evidence="2 18">Multi-pass membrane protein</topology>
    </subcellularLocation>
</comment>
<comment type="similarity">
    <text evidence="3 18">Belongs to the complex I subunit 2 family.</text>
</comment>
<gene>
    <name evidence="20" type="primary">nad2</name>
</gene>
<evidence type="ECO:0000256" key="18">
    <source>
        <dbReference type="RuleBase" id="RU003403"/>
    </source>
</evidence>
<dbReference type="PANTHER" id="PTHR46552:SF1">
    <property type="entry name" value="NADH-UBIQUINONE OXIDOREDUCTASE CHAIN 2"/>
    <property type="match status" value="1"/>
</dbReference>
<evidence type="ECO:0000256" key="13">
    <source>
        <dbReference type="ARBA" id="ARBA00023027"/>
    </source>
</evidence>
<evidence type="ECO:0000256" key="3">
    <source>
        <dbReference type="ARBA" id="ARBA00007012"/>
    </source>
</evidence>
<dbReference type="PANTHER" id="PTHR46552">
    <property type="entry name" value="NADH-UBIQUINONE OXIDOREDUCTASE CHAIN 2"/>
    <property type="match status" value="1"/>
</dbReference>
<keyword evidence="8 18" id="KW-0812">Transmembrane</keyword>
<evidence type="ECO:0000256" key="11">
    <source>
        <dbReference type="ARBA" id="ARBA00022982"/>
    </source>
</evidence>
<keyword evidence="14 18" id="KW-0830">Ubiquinone</keyword>
<feature type="transmembrane region" description="Helical" evidence="18">
    <location>
        <begin position="299"/>
        <end position="319"/>
    </location>
</feature>
<keyword evidence="6" id="KW-0813">Transport</keyword>
<feature type="transmembrane region" description="Helical" evidence="18">
    <location>
        <begin position="224"/>
        <end position="244"/>
    </location>
</feature>
<evidence type="ECO:0000256" key="2">
    <source>
        <dbReference type="ARBA" id="ARBA00004448"/>
    </source>
</evidence>
<dbReference type="PRINTS" id="PR01436">
    <property type="entry name" value="NADHDHGNASE2"/>
</dbReference>
<name>A0A343A5S4_9CUCU</name>
<accession>A0A343A5S4</accession>
<comment type="function">
    <text evidence="1">Core subunit of the mitochondrial membrane respiratory chain NADH dehydrogenase (Complex I) that is believed to belong to the minimal assembly required for catalysis. Complex I functions in the transfer of electrons from NADH to the respiratory chain. The immediate electron acceptor for the enzyme is believed to be ubiquinone.</text>
</comment>
<reference evidence="20" key="1">
    <citation type="submission" date="2016-04" db="EMBL/GenBank/DDBJ databases">
        <title>Mitochondria of Scolytid beetles.</title>
        <authorList>
            <person name="Miller K."/>
            <person name="Linard B."/>
            <person name="Vogler A.P."/>
        </authorList>
    </citation>
    <scope>NUCLEOTIDE SEQUENCE</scope>
</reference>
<dbReference type="InterPro" id="IPR003917">
    <property type="entry name" value="NADH_UbQ_OxRdtase_chain2"/>
</dbReference>
<dbReference type="GO" id="GO:0006120">
    <property type="term" value="P:mitochondrial electron transport, NADH to ubiquinone"/>
    <property type="evidence" value="ECO:0007669"/>
    <property type="project" value="InterPro"/>
</dbReference>
<evidence type="ECO:0000256" key="15">
    <source>
        <dbReference type="ARBA" id="ARBA00023128"/>
    </source>
</evidence>
<feature type="transmembrane region" description="Helical" evidence="18">
    <location>
        <begin position="83"/>
        <end position="102"/>
    </location>
</feature>
<dbReference type="InterPro" id="IPR001750">
    <property type="entry name" value="ND/Mrp_TM"/>
</dbReference>
<dbReference type="AlphaFoldDB" id="A0A343A5S4"/>
<keyword evidence="10 18" id="KW-1278">Translocase</keyword>
<feature type="domain" description="NADH:quinone oxidoreductase/Mrp antiporter transmembrane" evidence="19">
    <location>
        <begin position="17"/>
        <end position="268"/>
    </location>
</feature>
<dbReference type="GO" id="GO:0005743">
    <property type="term" value="C:mitochondrial inner membrane"/>
    <property type="evidence" value="ECO:0007669"/>
    <property type="project" value="UniProtKB-SubCell"/>
</dbReference>
<evidence type="ECO:0000256" key="16">
    <source>
        <dbReference type="ARBA" id="ARBA00023136"/>
    </source>
</evidence>
<evidence type="ECO:0000256" key="10">
    <source>
        <dbReference type="ARBA" id="ARBA00022967"/>
    </source>
</evidence>
<keyword evidence="11 18" id="KW-0249">Electron transport</keyword>
<evidence type="ECO:0000256" key="8">
    <source>
        <dbReference type="ARBA" id="ARBA00022692"/>
    </source>
</evidence>
<evidence type="ECO:0000256" key="9">
    <source>
        <dbReference type="ARBA" id="ARBA00022792"/>
    </source>
</evidence>
<geneLocation type="mitochondrion" evidence="20"/>
<comment type="catalytic activity">
    <reaction evidence="17 18">
        <text>a ubiquinone + NADH + 5 H(+)(in) = a ubiquinol + NAD(+) + 4 H(+)(out)</text>
        <dbReference type="Rhea" id="RHEA:29091"/>
        <dbReference type="Rhea" id="RHEA-COMP:9565"/>
        <dbReference type="Rhea" id="RHEA-COMP:9566"/>
        <dbReference type="ChEBI" id="CHEBI:15378"/>
        <dbReference type="ChEBI" id="CHEBI:16389"/>
        <dbReference type="ChEBI" id="CHEBI:17976"/>
        <dbReference type="ChEBI" id="CHEBI:57540"/>
        <dbReference type="ChEBI" id="CHEBI:57945"/>
        <dbReference type="EC" id="7.1.1.2"/>
    </reaction>
</comment>
<feature type="transmembrane region" description="Helical" evidence="18">
    <location>
        <begin position="256"/>
        <end position="279"/>
    </location>
</feature>
<organism evidence="20">
    <name type="scientific">Curculionidae sp. BMNH 1039956</name>
    <dbReference type="NCBI Taxonomy" id="1903770"/>
    <lineage>
        <taxon>Eukaryota</taxon>
        <taxon>Metazoa</taxon>
        <taxon>Ecdysozoa</taxon>
        <taxon>Arthropoda</taxon>
        <taxon>Hexapoda</taxon>
        <taxon>Insecta</taxon>
        <taxon>Pterygota</taxon>
        <taxon>Neoptera</taxon>
        <taxon>Endopterygota</taxon>
        <taxon>Coleoptera</taxon>
        <taxon>Polyphaga</taxon>
        <taxon>Cucujiformia</taxon>
        <taxon>Curculionidae</taxon>
    </lineage>
</organism>
<evidence type="ECO:0000256" key="7">
    <source>
        <dbReference type="ARBA" id="ARBA00022660"/>
    </source>
</evidence>
<feature type="transmembrane region" description="Helical" evidence="18">
    <location>
        <begin position="183"/>
        <end position="204"/>
    </location>
</feature>
<feature type="transmembrane region" description="Helical" evidence="18">
    <location>
        <begin position="114"/>
        <end position="132"/>
    </location>
</feature>
<evidence type="ECO:0000313" key="20">
    <source>
        <dbReference type="EMBL" id="AOY39903.1"/>
    </source>
</evidence>
<comment type="function">
    <text evidence="18">Core subunit of the mitochondrial membrane respiratory chain NADH dehydrogenase (Complex I) which catalyzes electron transfer from NADH through the respiratory chain, using ubiquinone as an electron acceptor. Essential for the catalytic activity and assembly of complex I.</text>
</comment>
<feature type="transmembrane region" description="Helical" evidence="18">
    <location>
        <begin position="6"/>
        <end position="32"/>
    </location>
</feature>
<protein>
    <recommendedName>
        <fullName evidence="5 18">NADH-ubiquinone oxidoreductase chain 2</fullName>
        <ecNumber evidence="4 18">7.1.1.2</ecNumber>
    </recommendedName>
</protein>
<keyword evidence="12 18" id="KW-1133">Transmembrane helix</keyword>
<evidence type="ECO:0000256" key="14">
    <source>
        <dbReference type="ARBA" id="ARBA00023075"/>
    </source>
</evidence>
<evidence type="ECO:0000256" key="17">
    <source>
        <dbReference type="ARBA" id="ARBA00049551"/>
    </source>
</evidence>